<dbReference type="eggNOG" id="ENOG502SPBT">
    <property type="taxonomic scope" value="Eukaryota"/>
</dbReference>
<evidence type="ECO:0000256" key="6">
    <source>
        <dbReference type="SAM" id="MobiDB-lite"/>
    </source>
</evidence>
<dbReference type="PANTHER" id="PTHR33048:SF47">
    <property type="entry name" value="INTEGRAL MEMBRANE PROTEIN-RELATED"/>
    <property type="match status" value="1"/>
</dbReference>
<comment type="similarity">
    <text evidence="5">Belongs to the SAT4 family.</text>
</comment>
<dbReference type="VEuPathDB" id="FungiDB:MPH_06271"/>
<evidence type="ECO:0000313" key="10">
    <source>
        <dbReference type="Proteomes" id="UP000007129"/>
    </source>
</evidence>
<evidence type="ECO:0000259" key="8">
    <source>
        <dbReference type="Pfam" id="PF20684"/>
    </source>
</evidence>
<sequence>MEAWEGQGNAITGVSIALTTFSTCLVCARMAAVYKRRGWLGLEEAMVALSNCCLIVITVIGCEAVRYGFGLRKKDIAAAGGNLNLALKYFFLFQIFYKCVICFNKLAFLLLYLRVFQIHSFRVVCLASVAVVVVGSFSFIMATLLECIPIAYNWNRKINGHCINNSAFRWSWAAFNTVTDIWVALLPMPFIQRLQMTRTKKIGLIVLFALGLFVCVASAIRMKALVASTRKVKDTTWDSAPAFLWSYIEAAVGLVCTCLPSLRWVLSRALPMLSSSQQSKQNYYSGGRGYKMSHLSSHGTAGQHHPGLVPDKGRSRIDTTAVVTTNHFGESGSEEEIIPRERSMGDGIQPTAKAATQQVKNSDHLSVMAAQENTVADLVLESLALAGVDYLFTVLGSDHPSIIEAYSRRKQEGRVWPKLLIFLHEVSDESPFLSRSLPPECRYRFSSYGVDAGSPALSTTNWIFLSVNYPTLSIVSYSHILPEILQEERTNCCSWENADGETEYTHTVTVRSSLSRRRLCALDQTASMRHRPR</sequence>
<evidence type="ECO:0000313" key="9">
    <source>
        <dbReference type="EMBL" id="EKG16495.1"/>
    </source>
</evidence>
<dbReference type="InParanoid" id="K2SI50"/>
<proteinExistence type="inferred from homology"/>
<feature type="transmembrane region" description="Helical" evidence="7">
    <location>
        <begin position="12"/>
        <end position="34"/>
    </location>
</feature>
<dbReference type="InterPro" id="IPR049326">
    <property type="entry name" value="Rhodopsin_dom_fungi"/>
</dbReference>
<feature type="transmembrane region" description="Helical" evidence="7">
    <location>
        <begin position="242"/>
        <end position="266"/>
    </location>
</feature>
<feature type="transmembrane region" description="Helical" evidence="7">
    <location>
        <begin position="202"/>
        <end position="222"/>
    </location>
</feature>
<evidence type="ECO:0000256" key="4">
    <source>
        <dbReference type="ARBA" id="ARBA00023136"/>
    </source>
</evidence>
<protein>
    <recommendedName>
        <fullName evidence="8">Rhodopsin domain-containing protein</fullName>
    </recommendedName>
</protein>
<dbReference type="STRING" id="1126212.K2SI50"/>
<evidence type="ECO:0000256" key="3">
    <source>
        <dbReference type="ARBA" id="ARBA00022989"/>
    </source>
</evidence>
<evidence type="ECO:0000256" key="2">
    <source>
        <dbReference type="ARBA" id="ARBA00022692"/>
    </source>
</evidence>
<organism evidence="9 10">
    <name type="scientific">Macrophomina phaseolina (strain MS6)</name>
    <name type="common">Charcoal rot fungus</name>
    <dbReference type="NCBI Taxonomy" id="1126212"/>
    <lineage>
        <taxon>Eukaryota</taxon>
        <taxon>Fungi</taxon>
        <taxon>Dikarya</taxon>
        <taxon>Ascomycota</taxon>
        <taxon>Pezizomycotina</taxon>
        <taxon>Dothideomycetes</taxon>
        <taxon>Dothideomycetes incertae sedis</taxon>
        <taxon>Botryosphaeriales</taxon>
        <taxon>Botryosphaeriaceae</taxon>
        <taxon>Macrophomina</taxon>
    </lineage>
</organism>
<feature type="transmembrane region" description="Helical" evidence="7">
    <location>
        <begin position="172"/>
        <end position="190"/>
    </location>
</feature>
<feature type="domain" description="Rhodopsin" evidence="8">
    <location>
        <begin position="28"/>
        <end position="267"/>
    </location>
</feature>
<dbReference type="HOGENOM" id="CLU_510966_0_0_1"/>
<dbReference type="GO" id="GO:0016020">
    <property type="term" value="C:membrane"/>
    <property type="evidence" value="ECO:0007669"/>
    <property type="project" value="UniProtKB-SubCell"/>
</dbReference>
<dbReference type="Pfam" id="PF20684">
    <property type="entry name" value="Fung_rhodopsin"/>
    <property type="match status" value="1"/>
</dbReference>
<keyword evidence="2 7" id="KW-0812">Transmembrane</keyword>
<feature type="transmembrane region" description="Helical" evidence="7">
    <location>
        <begin position="46"/>
        <end position="69"/>
    </location>
</feature>
<comment type="subcellular location">
    <subcellularLocation>
        <location evidence="1">Membrane</location>
        <topology evidence="1">Multi-pass membrane protein</topology>
    </subcellularLocation>
</comment>
<dbReference type="EMBL" id="AHHD01000267">
    <property type="protein sequence ID" value="EKG16495.1"/>
    <property type="molecule type" value="Genomic_DNA"/>
</dbReference>
<feature type="transmembrane region" description="Helical" evidence="7">
    <location>
        <begin position="89"/>
        <end position="113"/>
    </location>
</feature>
<feature type="transmembrane region" description="Helical" evidence="7">
    <location>
        <begin position="125"/>
        <end position="152"/>
    </location>
</feature>
<comment type="caution">
    <text evidence="9">The sequence shown here is derived from an EMBL/GenBank/DDBJ whole genome shotgun (WGS) entry which is preliminary data.</text>
</comment>
<dbReference type="AlphaFoldDB" id="K2SI50"/>
<evidence type="ECO:0000256" key="1">
    <source>
        <dbReference type="ARBA" id="ARBA00004141"/>
    </source>
</evidence>
<feature type="region of interest" description="Disordered" evidence="6">
    <location>
        <begin position="295"/>
        <end position="314"/>
    </location>
</feature>
<reference evidence="9 10" key="1">
    <citation type="journal article" date="2012" name="BMC Genomics">
        <title>Tools to kill: Genome of one of the most destructive plant pathogenic fungi Macrophomina phaseolina.</title>
        <authorList>
            <person name="Islam M.S."/>
            <person name="Haque M.S."/>
            <person name="Islam M.M."/>
            <person name="Emdad E.M."/>
            <person name="Halim A."/>
            <person name="Hossen Q.M.M."/>
            <person name="Hossain M.Z."/>
            <person name="Ahmed B."/>
            <person name="Rahim S."/>
            <person name="Rahman M.S."/>
            <person name="Alam M.M."/>
            <person name="Hou S."/>
            <person name="Wan X."/>
            <person name="Saito J.A."/>
            <person name="Alam M."/>
        </authorList>
    </citation>
    <scope>NUCLEOTIDE SEQUENCE [LARGE SCALE GENOMIC DNA]</scope>
    <source>
        <strain evidence="9 10">MS6</strain>
    </source>
</reference>
<gene>
    <name evidence="9" type="ORF">MPH_06271</name>
</gene>
<evidence type="ECO:0000256" key="7">
    <source>
        <dbReference type="SAM" id="Phobius"/>
    </source>
</evidence>
<dbReference type="Proteomes" id="UP000007129">
    <property type="component" value="Unassembled WGS sequence"/>
</dbReference>
<keyword evidence="4 7" id="KW-0472">Membrane</keyword>
<accession>K2SI50</accession>
<dbReference type="OrthoDB" id="5413793at2759"/>
<dbReference type="InterPro" id="IPR052337">
    <property type="entry name" value="SAT4-like"/>
</dbReference>
<dbReference type="PANTHER" id="PTHR33048">
    <property type="entry name" value="PTH11-LIKE INTEGRAL MEMBRANE PROTEIN (AFU_ORTHOLOGUE AFUA_5G11245)"/>
    <property type="match status" value="1"/>
</dbReference>
<name>K2SI50_MACPH</name>
<evidence type="ECO:0000256" key="5">
    <source>
        <dbReference type="ARBA" id="ARBA00038359"/>
    </source>
</evidence>
<keyword evidence="3 7" id="KW-1133">Transmembrane helix</keyword>